<protein>
    <submittedName>
        <fullName evidence="2">DUF2927 domain-containing protein</fullName>
    </submittedName>
</protein>
<comment type="caution">
    <text evidence="2">The sequence shown here is derived from an EMBL/GenBank/DDBJ whole genome shotgun (WGS) entry which is preliminary data.</text>
</comment>
<organism evidence="2 3">
    <name type="scientific">Thioclava arctica</name>
    <dbReference type="NCBI Taxonomy" id="3238301"/>
    <lineage>
        <taxon>Bacteria</taxon>
        <taxon>Pseudomonadati</taxon>
        <taxon>Pseudomonadota</taxon>
        <taxon>Alphaproteobacteria</taxon>
        <taxon>Rhodobacterales</taxon>
        <taxon>Paracoccaceae</taxon>
        <taxon>Thioclava</taxon>
    </lineage>
</organism>
<dbReference type="InterPro" id="IPR021323">
    <property type="entry name" value="DUF2927"/>
</dbReference>
<evidence type="ECO:0000256" key="1">
    <source>
        <dbReference type="SAM" id="MobiDB-lite"/>
    </source>
</evidence>
<accession>A0ABV3TF20</accession>
<dbReference type="Proteomes" id="UP001557465">
    <property type="component" value="Unassembled WGS sequence"/>
</dbReference>
<evidence type="ECO:0000313" key="3">
    <source>
        <dbReference type="Proteomes" id="UP001557465"/>
    </source>
</evidence>
<reference evidence="2 3" key="1">
    <citation type="journal article" date="2011" name="Int. J. Syst. Evol. Microbiol.">
        <title>Zhongshania antarctica gen. nov., sp. nov. and Zhongshania guokunii sp. nov., gammaproteobacteria respectively isolated from coastal attached (fast) ice and surface seawater of the Antarctic.</title>
        <authorList>
            <person name="Li H.J."/>
            <person name="Zhang X.Y."/>
            <person name="Chen C.X."/>
            <person name="Zhang Y.J."/>
            <person name="Gao Z.M."/>
            <person name="Yu Y."/>
            <person name="Chen X.L."/>
            <person name="Chen B."/>
            <person name="Zhang Y.Z."/>
        </authorList>
    </citation>
    <scope>NUCLEOTIDE SEQUENCE [LARGE SCALE GENOMIC DNA]</scope>
    <source>
        <strain evidence="2 3">15-R06ZXC-3</strain>
    </source>
</reference>
<evidence type="ECO:0000313" key="2">
    <source>
        <dbReference type="EMBL" id="MEX1660246.1"/>
    </source>
</evidence>
<gene>
    <name evidence="2" type="ORF">AB4874_01100</name>
</gene>
<dbReference type="RefSeq" id="WP_368390620.1">
    <property type="nucleotide sequence ID" value="NZ_JBFRYC010000001.1"/>
</dbReference>
<dbReference type="EMBL" id="JBFRYC010000001">
    <property type="protein sequence ID" value="MEX1660246.1"/>
    <property type="molecule type" value="Genomic_DNA"/>
</dbReference>
<proteinExistence type="predicted"/>
<keyword evidence="3" id="KW-1185">Reference proteome</keyword>
<feature type="region of interest" description="Disordered" evidence="1">
    <location>
        <begin position="29"/>
        <end position="51"/>
    </location>
</feature>
<sequence length="321" mass="34944">MIWARALRWLTGLAGCLAVSGCVGLPGSPNAPRTTPRPTPAPAQSGASKAAQRSELSRELMAYYAKITSEMEARGQLRTDVAPRDAPFGQRQLVDDFVHVALYDEYTPSGGGFVARQTVSRLRRWQAPVAMQVEFGASIPMADRASGRAEVSAYASQLARASGHRVEIVNHGSNFHVLFLNEDERRAIGPRLRQLVPGIDEASVEAITDLPLSTYCVAFAFSEGNSAVYAQAVAIIRGEHPAALRTSCIHEELAQGLGLANDYPRARPSIFNDDEEFSLLTHHDEMLLKMLYDPRLRPGMAEAEARPIIETIAAEMMAANS</sequence>
<name>A0ABV3TF20_9RHOB</name>
<dbReference type="PROSITE" id="PS51257">
    <property type="entry name" value="PROKAR_LIPOPROTEIN"/>
    <property type="match status" value="1"/>
</dbReference>
<dbReference type="Pfam" id="PF11150">
    <property type="entry name" value="DUF2927"/>
    <property type="match status" value="1"/>
</dbReference>